<feature type="binding site" evidence="6">
    <location>
        <position position="228"/>
    </location>
    <ligand>
        <name>NAD(+)</name>
        <dbReference type="ChEBI" id="CHEBI:57540"/>
    </ligand>
</feature>
<feature type="binding site" evidence="6">
    <location>
        <begin position="188"/>
        <end position="190"/>
    </location>
    <ligand>
        <name>NAD(+)</name>
        <dbReference type="ChEBI" id="CHEBI:57540"/>
    </ligand>
</feature>
<comment type="catalytic activity">
    <reaction evidence="6">
        <text>a thymidine in DNA + NAD(+) = an N-(ADP-alpha-D-ribosyl)-thymidine in DNA + nicotinamide + H(+)</text>
        <dbReference type="Rhea" id="RHEA:71651"/>
        <dbReference type="Rhea" id="RHEA-COMP:13556"/>
        <dbReference type="Rhea" id="RHEA-COMP:18051"/>
        <dbReference type="ChEBI" id="CHEBI:15378"/>
        <dbReference type="ChEBI" id="CHEBI:17154"/>
        <dbReference type="ChEBI" id="CHEBI:57540"/>
        <dbReference type="ChEBI" id="CHEBI:137386"/>
        <dbReference type="ChEBI" id="CHEBI:191199"/>
    </reaction>
</comment>
<accession>A0ABU5SL00</accession>
<gene>
    <name evidence="8" type="ORF">VB798_15370</name>
</gene>
<keyword evidence="1 6" id="KW-1277">Toxin-antitoxin system</keyword>
<organism evidence="8 9">
    <name type="scientific">Arcicella lustrica</name>
    <dbReference type="NCBI Taxonomy" id="2984196"/>
    <lineage>
        <taxon>Bacteria</taxon>
        <taxon>Pseudomonadati</taxon>
        <taxon>Bacteroidota</taxon>
        <taxon>Cytophagia</taxon>
        <taxon>Cytophagales</taxon>
        <taxon>Flectobacillaceae</taxon>
        <taxon>Arcicella</taxon>
    </lineage>
</organism>
<dbReference type="RefSeq" id="WP_323259866.1">
    <property type="nucleotide sequence ID" value="NZ_JAYGIM010000011.1"/>
</dbReference>
<evidence type="ECO:0000256" key="6">
    <source>
        <dbReference type="PROSITE-ProRule" id="PRU01362"/>
    </source>
</evidence>
<comment type="caution">
    <text evidence="8">The sequence shown here is derived from an EMBL/GenBank/DDBJ whole genome shotgun (WGS) entry which is preliminary data.</text>
</comment>
<dbReference type="Pfam" id="PF14487">
    <property type="entry name" value="DarT"/>
    <property type="match status" value="1"/>
</dbReference>
<evidence type="ECO:0000313" key="9">
    <source>
        <dbReference type="Proteomes" id="UP001302222"/>
    </source>
</evidence>
<proteinExistence type="inferred from homology"/>
<sequence>MSNNLQYLEKYNQNIYISILKLLFSELSDVELFLQLISDKNDFKNIDDLEKKYNSIFTHDLITKHINFKIDKIHKALYLRTPETFDKGNSYFHLTLKLSSDEIIWLDDLYNSVLSKLIKFYKHLFSKIDNYFISFNSEQLVKYQSVLTEIKKEVEVFLEFSENREIVDKREKLNIQHLSKIPFGGLFYVCHIDNISSILKLGILSHNVAHKEGLVKNDISDQSVNSLRNRFEKSLGGNIHDFAPLFLHLRNSTFFRWCKSENKNNLILLKVNPHILLADNVAFSDGNAAVRTTRFYQNIDDFNKLNWQVIKDDYWTNYPDGKRIKCSEVLVQDKIPLYYVNELLVYSEETLAKILPLFPNHLGILTSINKQIYF</sequence>
<evidence type="ECO:0000256" key="4">
    <source>
        <dbReference type="ARBA" id="ARBA00022695"/>
    </source>
</evidence>
<dbReference type="Proteomes" id="UP001302222">
    <property type="component" value="Unassembled WGS sequence"/>
</dbReference>
<evidence type="ECO:0000256" key="1">
    <source>
        <dbReference type="ARBA" id="ARBA00022649"/>
    </source>
</evidence>
<evidence type="ECO:0000313" key="8">
    <source>
        <dbReference type="EMBL" id="MEA5427972.1"/>
    </source>
</evidence>
<name>A0ABU5SL00_9BACT</name>
<reference evidence="8 9" key="1">
    <citation type="submission" date="2023-12" db="EMBL/GenBank/DDBJ databases">
        <title>Novel species of the genus Arcicella isolated from rivers.</title>
        <authorList>
            <person name="Lu H."/>
        </authorList>
    </citation>
    <scope>NUCLEOTIDE SEQUENCE [LARGE SCALE GENOMIC DNA]</scope>
    <source>
        <strain evidence="8 9">DC25W</strain>
    </source>
</reference>
<dbReference type="PROSITE" id="PS52018">
    <property type="entry name" value="DART"/>
    <property type="match status" value="1"/>
</dbReference>
<comment type="similarity">
    <text evidence="6">Belongs to the DarT ADP-ribosyltransferase family.</text>
</comment>
<keyword evidence="2 6" id="KW-0328">Glycosyltransferase</keyword>
<dbReference type="InterPro" id="IPR029494">
    <property type="entry name" value="DarT"/>
</dbReference>
<protein>
    <submittedName>
        <fullName evidence="8">DUF4433 domain-containing protein</fullName>
    </submittedName>
</protein>
<evidence type="ECO:0000256" key="2">
    <source>
        <dbReference type="ARBA" id="ARBA00022676"/>
    </source>
</evidence>
<comment type="caution">
    <text evidence="6">Lacks conserved residue(s) required for the propagation of feature annotation.</text>
</comment>
<feature type="active site" description="Proton acceptor" evidence="6">
    <location>
        <position position="228"/>
    </location>
</feature>
<feature type="active site" evidence="6">
    <location>
        <position position="328"/>
    </location>
</feature>
<keyword evidence="3 6" id="KW-0808">Transferase</keyword>
<keyword evidence="5 6" id="KW-0238">DNA-binding</keyword>
<evidence type="ECO:0000256" key="5">
    <source>
        <dbReference type="ARBA" id="ARBA00023125"/>
    </source>
</evidence>
<evidence type="ECO:0000256" key="3">
    <source>
        <dbReference type="ARBA" id="ARBA00022679"/>
    </source>
</evidence>
<dbReference type="EMBL" id="JAYGIM010000011">
    <property type="protein sequence ID" value="MEA5427972.1"/>
    <property type="molecule type" value="Genomic_DNA"/>
</dbReference>
<evidence type="ECO:0000259" key="7">
    <source>
        <dbReference type="PROSITE" id="PS52018"/>
    </source>
</evidence>
<feature type="domain" description="DarT" evidence="7">
    <location>
        <begin position="184"/>
        <end position="374"/>
    </location>
</feature>
<keyword evidence="9" id="KW-1185">Reference proteome</keyword>
<keyword evidence="4 6" id="KW-0548">Nucleotidyltransferase</keyword>